<dbReference type="SUPFAM" id="SSF52317">
    <property type="entry name" value="Class I glutamine amidotransferase-like"/>
    <property type="match status" value="1"/>
</dbReference>
<dbReference type="PANTHER" id="PTHR43130">
    <property type="entry name" value="ARAC-FAMILY TRANSCRIPTIONAL REGULATOR"/>
    <property type="match status" value="1"/>
</dbReference>
<dbReference type="EMBL" id="JBFOHL010000002">
    <property type="protein sequence ID" value="MEW9623374.1"/>
    <property type="molecule type" value="Genomic_DNA"/>
</dbReference>
<dbReference type="InterPro" id="IPR052158">
    <property type="entry name" value="INH-QAR"/>
</dbReference>
<accession>A0ABV3QMU1</accession>
<dbReference type="Pfam" id="PF12833">
    <property type="entry name" value="HTH_18"/>
    <property type="match status" value="1"/>
</dbReference>
<proteinExistence type="predicted"/>
<feature type="domain" description="HTH araC/xylS-type" evidence="1">
    <location>
        <begin position="216"/>
        <end position="314"/>
    </location>
</feature>
<dbReference type="Gene3D" id="1.10.10.60">
    <property type="entry name" value="Homeodomain-like"/>
    <property type="match status" value="1"/>
</dbReference>
<dbReference type="RefSeq" id="WP_367843674.1">
    <property type="nucleotide sequence ID" value="NZ_JBFOHL010000002.1"/>
</dbReference>
<evidence type="ECO:0000259" key="1">
    <source>
        <dbReference type="PROSITE" id="PS01124"/>
    </source>
</evidence>
<evidence type="ECO:0000313" key="2">
    <source>
        <dbReference type="EMBL" id="MEW9623374.1"/>
    </source>
</evidence>
<comment type="caution">
    <text evidence="2">The sequence shown here is derived from an EMBL/GenBank/DDBJ whole genome shotgun (WGS) entry which is preliminary data.</text>
</comment>
<gene>
    <name evidence="2" type="ORF">ABQJ56_03935</name>
</gene>
<dbReference type="Proteomes" id="UP001556170">
    <property type="component" value="Unassembled WGS sequence"/>
</dbReference>
<organism evidence="2 3">
    <name type="scientific">Rhodanobacter geophilus</name>
    <dbReference type="NCBI Taxonomy" id="3162488"/>
    <lineage>
        <taxon>Bacteria</taxon>
        <taxon>Pseudomonadati</taxon>
        <taxon>Pseudomonadota</taxon>
        <taxon>Gammaproteobacteria</taxon>
        <taxon>Lysobacterales</taxon>
        <taxon>Rhodanobacteraceae</taxon>
        <taxon>Rhodanobacter</taxon>
    </lineage>
</organism>
<dbReference type="InterPro" id="IPR018060">
    <property type="entry name" value="HTH_AraC"/>
</dbReference>
<protein>
    <submittedName>
        <fullName evidence="2">GlxA family transcriptional regulator</fullName>
    </submittedName>
</protein>
<evidence type="ECO:0000313" key="3">
    <source>
        <dbReference type="Proteomes" id="UP001556170"/>
    </source>
</evidence>
<dbReference type="SMART" id="SM00342">
    <property type="entry name" value="HTH_ARAC"/>
    <property type="match status" value="1"/>
</dbReference>
<reference evidence="2 3" key="1">
    <citation type="submission" date="2024-06" db="EMBL/GenBank/DDBJ databases">
        <authorList>
            <person name="Woo H."/>
        </authorList>
    </citation>
    <scope>NUCLEOTIDE SEQUENCE [LARGE SCALE GENOMIC DNA]</scope>
    <source>
        <strain evidence="2 3">S2-g</strain>
    </source>
</reference>
<sequence length="316" mass="34524">MLALDGVFDTGLAALLDALTLANKFSAAQSGVPPFDVSIVGVKRKVRSGQGMVIPSQLMSDGPAPDWVVIPALNTGTPELLLPALERPDVRKAKAQLLGWHAGGAQLAASCIGTFFLAEIGVLDHREATTTWWLAPLFRQRYPKVLLDESRMLIPTDIGVTAGAAMGHLDLALWLIRKASPELAVVVSRYLLADIRSLQAAYIIPNHLAQADPLILRFERWAREHLRQGFSLQAAAKALATSTRTLQRRCEAVLGKSPLSYFQDLRVERARSLLRGGSLDLEAIAAEVGYEDGATLRTLLRQRLGRGVRDLRDELR</sequence>
<dbReference type="PROSITE" id="PS01124">
    <property type="entry name" value="HTH_ARAC_FAMILY_2"/>
    <property type="match status" value="1"/>
</dbReference>
<keyword evidence="3" id="KW-1185">Reference proteome</keyword>
<name>A0ABV3QMU1_9GAMM</name>
<dbReference type="PANTHER" id="PTHR43130:SF11">
    <property type="entry name" value="TRANSCRIPTIONAL REGULATORY PROTEIN"/>
    <property type="match status" value="1"/>
</dbReference>
<dbReference type="InterPro" id="IPR029062">
    <property type="entry name" value="Class_I_gatase-like"/>
</dbReference>
<dbReference type="Gene3D" id="3.40.50.880">
    <property type="match status" value="1"/>
</dbReference>